<reference evidence="2 3" key="1">
    <citation type="journal article" date="2014" name="PLoS Genet.">
        <title>Phylogenetically driven sequencing of extremely halophilic archaea reveals strategies for static and dynamic osmo-response.</title>
        <authorList>
            <person name="Becker E.A."/>
            <person name="Seitzer P.M."/>
            <person name="Tritt A."/>
            <person name="Larsen D."/>
            <person name="Krusor M."/>
            <person name="Yao A.I."/>
            <person name="Wu D."/>
            <person name="Madern D."/>
            <person name="Eisen J.A."/>
            <person name="Darling A.E."/>
            <person name="Facciotti M.T."/>
        </authorList>
    </citation>
    <scope>NUCLEOTIDE SEQUENCE [LARGE SCALE GENOMIC DNA]</scope>
    <source>
        <strain evidence="2 3">JCM 10990</strain>
    </source>
</reference>
<feature type="transmembrane region" description="Helical" evidence="1">
    <location>
        <begin position="25"/>
        <end position="48"/>
    </location>
</feature>
<dbReference type="RefSeq" id="WP_006168453.1">
    <property type="nucleotide sequence ID" value="NZ_AOIN01000079.1"/>
</dbReference>
<comment type="caution">
    <text evidence="2">The sequence shown here is derived from an EMBL/GenBank/DDBJ whole genome shotgun (WGS) entry which is preliminary data.</text>
</comment>
<keyword evidence="1" id="KW-0812">Transmembrane</keyword>
<dbReference type="EMBL" id="AOIN01000079">
    <property type="protein sequence ID" value="ELY96931.1"/>
    <property type="molecule type" value="Genomic_DNA"/>
</dbReference>
<feature type="transmembrane region" description="Helical" evidence="1">
    <location>
        <begin position="546"/>
        <end position="564"/>
    </location>
</feature>
<proteinExistence type="predicted"/>
<feature type="transmembrane region" description="Helical" evidence="1">
    <location>
        <begin position="119"/>
        <end position="140"/>
    </location>
</feature>
<organism evidence="2 3">
    <name type="scientific">Natrialba chahannaoensis JCM 10990</name>
    <dbReference type="NCBI Taxonomy" id="1227492"/>
    <lineage>
        <taxon>Archaea</taxon>
        <taxon>Methanobacteriati</taxon>
        <taxon>Methanobacteriota</taxon>
        <taxon>Stenosarchaea group</taxon>
        <taxon>Halobacteria</taxon>
        <taxon>Halobacteriales</taxon>
        <taxon>Natrialbaceae</taxon>
        <taxon>Natrialba</taxon>
    </lineage>
</organism>
<feature type="transmembrane region" description="Helical" evidence="1">
    <location>
        <begin position="271"/>
        <end position="292"/>
    </location>
</feature>
<feature type="transmembrane region" description="Helical" evidence="1">
    <location>
        <begin position="68"/>
        <end position="88"/>
    </location>
</feature>
<feature type="transmembrane region" description="Helical" evidence="1">
    <location>
        <begin position="519"/>
        <end position="540"/>
    </location>
</feature>
<dbReference type="OrthoDB" id="170442at2157"/>
<feature type="transmembrane region" description="Helical" evidence="1">
    <location>
        <begin position="486"/>
        <end position="507"/>
    </location>
</feature>
<feature type="transmembrane region" description="Helical" evidence="1">
    <location>
        <begin position="188"/>
        <end position="206"/>
    </location>
</feature>
<accession>M0AEU9</accession>
<keyword evidence="1" id="KW-0472">Membrane</keyword>
<protein>
    <submittedName>
        <fullName evidence="2">Uncharacterized protein</fullName>
    </submittedName>
</protein>
<evidence type="ECO:0000313" key="2">
    <source>
        <dbReference type="EMBL" id="ELY96931.1"/>
    </source>
</evidence>
<evidence type="ECO:0000313" key="3">
    <source>
        <dbReference type="Proteomes" id="UP000011693"/>
    </source>
</evidence>
<evidence type="ECO:0000256" key="1">
    <source>
        <dbReference type="SAM" id="Phobius"/>
    </source>
</evidence>
<feature type="transmembrane region" description="Helical" evidence="1">
    <location>
        <begin position="152"/>
        <end position="176"/>
    </location>
</feature>
<keyword evidence="3" id="KW-1185">Reference proteome</keyword>
<dbReference type="PATRIC" id="fig|1227492.4.peg.2941"/>
<dbReference type="Proteomes" id="UP000011693">
    <property type="component" value="Unassembled WGS sequence"/>
</dbReference>
<dbReference type="STRING" id="1227492.C482_14824"/>
<keyword evidence="1" id="KW-1133">Transmembrane helix</keyword>
<feature type="transmembrane region" description="Helical" evidence="1">
    <location>
        <begin position="417"/>
        <end position="435"/>
    </location>
</feature>
<feature type="transmembrane region" description="Helical" evidence="1">
    <location>
        <begin position="456"/>
        <end position="480"/>
    </location>
</feature>
<name>M0AEU9_9EURY</name>
<gene>
    <name evidence="2" type="ORF">C482_14824</name>
</gene>
<sequence>MRANVRKLYAVARADFLQRIRSRRFVAVLAVIAYIGYVVNTGQIEFAYQVEDGDTFVNYYGEPTANVIGIKAGLTGSVVLLFGGFFLLKNTLGRDRLHDIDRLLASTPISDRTYLFGKWLSNVAVVSVILATLGFVAIAYHLLNGVGTTDPIALLFPLFLLALPVGAFVGSVALVFETVDRLDGTLGNICYFFLAVMVLAGILPAGESLPEDIPRWITALDLIGLLAVYEVTATAAVNEIPGYSGGVPALGTFGGDEAFAMSIESWPLWVYLQRLGLFAALIGLVLAAAIPFDRIGSSEGTSSTVQTGLTATLSSANAVMSRGRESKTNGGTDVTVREAVTDPDSGTASDADIASLTSVETRDSSSFGRLVTAELRLALRGQRWWWYAGALGFVVAPLFTLATSSASDVPVDTLRNVVLPLAYVWPIFVWSAMGVRPSRHRMTALVWSSRRPVGQLFSEWIAGVLVGVGIGSGLFVTFFAAGETALALGFVSATLFAPSLAIAAGIWSRTSRVFELTYLLLWYLGPLNGGVLIDFIGVTTGSLEQGVPIAFIGASVVLLGAAIVRRKREIR</sequence>
<feature type="transmembrane region" description="Helical" evidence="1">
    <location>
        <begin position="384"/>
        <end position="405"/>
    </location>
</feature>
<dbReference type="AlphaFoldDB" id="M0AEU9"/>